<proteinExistence type="predicted"/>
<evidence type="ECO:0000313" key="1">
    <source>
        <dbReference type="EMBL" id="QJD82663.1"/>
    </source>
</evidence>
<dbReference type="KEGG" id="cheb:HH215_05320"/>
<protein>
    <submittedName>
        <fullName evidence="1">Uncharacterized protein</fullName>
    </submittedName>
</protein>
<accession>A0A7Z2VGB7</accession>
<dbReference type="AlphaFoldDB" id="A0A7Z2VGB7"/>
<keyword evidence="2" id="KW-1185">Reference proteome</keyword>
<dbReference type="Proteomes" id="UP000502248">
    <property type="component" value="Chromosome"/>
</dbReference>
<evidence type="ECO:0000313" key="2">
    <source>
        <dbReference type="Proteomes" id="UP000502248"/>
    </source>
</evidence>
<sequence length="66" mass="7724">MVKYNLVIDVAGVLLSNLSPGFWDELAQTAGVSYERLKSKFKQEVRDSLWCGKIKEEDFWEWISIR</sequence>
<gene>
    <name evidence="1" type="ORF">HH215_05320</name>
</gene>
<name>A0A7Z2VGB7_9BACL</name>
<organism evidence="1 2">
    <name type="scientific">Cohnella herbarum</name>
    <dbReference type="NCBI Taxonomy" id="2728023"/>
    <lineage>
        <taxon>Bacteria</taxon>
        <taxon>Bacillati</taxon>
        <taxon>Bacillota</taxon>
        <taxon>Bacilli</taxon>
        <taxon>Bacillales</taxon>
        <taxon>Paenibacillaceae</taxon>
        <taxon>Cohnella</taxon>
    </lineage>
</organism>
<dbReference type="RefSeq" id="WP_169278961.1">
    <property type="nucleotide sequence ID" value="NZ_CP051680.1"/>
</dbReference>
<reference evidence="1 2" key="1">
    <citation type="submission" date="2020-04" db="EMBL/GenBank/DDBJ databases">
        <title>Genome sequencing of novel species.</title>
        <authorList>
            <person name="Heo J."/>
            <person name="Kim S.-J."/>
            <person name="Kim J.-S."/>
            <person name="Hong S.-B."/>
            <person name="Kwon S.-W."/>
        </authorList>
    </citation>
    <scope>NUCLEOTIDE SEQUENCE [LARGE SCALE GENOMIC DNA]</scope>
    <source>
        <strain evidence="1 2">MFER-1</strain>
    </source>
</reference>
<dbReference type="EMBL" id="CP051680">
    <property type="protein sequence ID" value="QJD82663.1"/>
    <property type="molecule type" value="Genomic_DNA"/>
</dbReference>